<keyword evidence="2" id="KW-1185">Reference proteome</keyword>
<sequence>MIEIVRNYHLLYKCTKDILSVIKPTEEDRNKRLGAIEEIVNSIRLVDALTGAAVIPFGSFASNLYAKSGDLDVSVEPLKPFRKRGRKKNGALREVRKALQIKGVSSDVQYIPTARVPVLKYVSNHFGISCDISINNCPGRIKSRVLYWINTLDPRFRDMVLLVKEWAKAQNINDPRNGTMNSYTLCLLVIFHFQTSKPAIFPPMKEIYDVNMNIANGTGGFNEEHLDQMCMENIAKFRRRDTGQRYQTSLSLSYLLADFFDKFCGIATGGFHYDTYTGQLNQSQGDMYRMLTVEDPFARYDDAARTVDVPGLFRIANAFRHARDPHNPAPPSSSRVATAAAPRPARGRAWSASPARPLSARGHRGGAASCARPPRVVTASTAAAPRPSGRLPRVVAVSSAGGGVVARGEADEVASAPPSSHPHPWRGGVARRRPR</sequence>
<evidence type="ECO:0000313" key="1">
    <source>
        <dbReference type="EnsemblPlants" id="AVESA.00010b.r2.5AG0817010.1.CDS"/>
    </source>
</evidence>
<organism evidence="1 2">
    <name type="scientific">Avena sativa</name>
    <name type="common">Oat</name>
    <dbReference type="NCBI Taxonomy" id="4498"/>
    <lineage>
        <taxon>Eukaryota</taxon>
        <taxon>Viridiplantae</taxon>
        <taxon>Streptophyta</taxon>
        <taxon>Embryophyta</taxon>
        <taxon>Tracheophyta</taxon>
        <taxon>Spermatophyta</taxon>
        <taxon>Magnoliopsida</taxon>
        <taxon>Liliopsida</taxon>
        <taxon>Poales</taxon>
        <taxon>Poaceae</taxon>
        <taxon>BOP clade</taxon>
        <taxon>Pooideae</taxon>
        <taxon>Poodae</taxon>
        <taxon>Poeae</taxon>
        <taxon>Poeae Chloroplast Group 1 (Aveneae type)</taxon>
        <taxon>Aveninae</taxon>
        <taxon>Avena</taxon>
    </lineage>
</organism>
<dbReference type="EnsemblPlants" id="AVESA.00010b.r2.5AG0817010.1">
    <property type="protein sequence ID" value="AVESA.00010b.r2.5AG0817010.1.CDS"/>
    <property type="gene ID" value="AVESA.00010b.r2.5AG0817010"/>
</dbReference>
<evidence type="ECO:0000313" key="2">
    <source>
        <dbReference type="Proteomes" id="UP001732700"/>
    </source>
</evidence>
<accession>A0ACD5XN50</accession>
<proteinExistence type="predicted"/>
<reference evidence="1" key="1">
    <citation type="submission" date="2021-05" db="EMBL/GenBank/DDBJ databases">
        <authorList>
            <person name="Scholz U."/>
            <person name="Mascher M."/>
            <person name="Fiebig A."/>
        </authorList>
    </citation>
    <scope>NUCLEOTIDE SEQUENCE [LARGE SCALE GENOMIC DNA]</scope>
</reference>
<protein>
    <submittedName>
        <fullName evidence="1">Uncharacterized protein</fullName>
    </submittedName>
</protein>
<name>A0ACD5XN50_AVESA</name>
<reference evidence="1" key="2">
    <citation type="submission" date="2025-09" db="UniProtKB">
        <authorList>
            <consortium name="EnsemblPlants"/>
        </authorList>
    </citation>
    <scope>IDENTIFICATION</scope>
</reference>
<dbReference type="Proteomes" id="UP001732700">
    <property type="component" value="Chromosome 5A"/>
</dbReference>